<dbReference type="PANTHER" id="PTHR32308:SF0">
    <property type="entry name" value="HPCH_HPAI ALDOLASE_CITRATE LYASE DOMAIN-CONTAINING PROTEIN"/>
    <property type="match status" value="1"/>
</dbReference>
<keyword evidence="5" id="KW-0456">Lyase</keyword>
<evidence type="ECO:0000313" key="5">
    <source>
        <dbReference type="EMBL" id="BFH72319.1"/>
    </source>
</evidence>
<dbReference type="GO" id="GO:0016829">
    <property type="term" value="F:lyase activity"/>
    <property type="evidence" value="ECO:0007669"/>
    <property type="project" value="UniProtKB-KW"/>
</dbReference>
<dbReference type="SUPFAM" id="SSF51621">
    <property type="entry name" value="Phosphoenolpyruvate/pyruvate domain"/>
    <property type="match status" value="1"/>
</dbReference>
<evidence type="ECO:0000259" key="4">
    <source>
        <dbReference type="Pfam" id="PF03328"/>
    </source>
</evidence>
<evidence type="ECO:0000256" key="1">
    <source>
        <dbReference type="ARBA" id="ARBA00001946"/>
    </source>
</evidence>
<dbReference type="KEGG" id="sjv:SJAV_02630"/>
<dbReference type="PANTHER" id="PTHR32308">
    <property type="entry name" value="LYASE BETA SUBUNIT, PUTATIVE (AFU_ORTHOLOGUE AFUA_4G13030)-RELATED"/>
    <property type="match status" value="1"/>
</dbReference>
<feature type="domain" description="HpcH/HpaI aldolase/citrate lyase" evidence="4">
    <location>
        <begin position="3"/>
        <end position="206"/>
    </location>
</feature>
<evidence type="ECO:0000256" key="2">
    <source>
        <dbReference type="ARBA" id="ARBA00022723"/>
    </source>
</evidence>
<dbReference type="Pfam" id="PF03328">
    <property type="entry name" value="HpcH_HpaI"/>
    <property type="match status" value="1"/>
</dbReference>
<comment type="cofactor">
    <cofactor evidence="1">
        <name>Mg(2+)</name>
        <dbReference type="ChEBI" id="CHEBI:18420"/>
    </cofactor>
</comment>
<dbReference type="EMBL" id="AP031322">
    <property type="protein sequence ID" value="BFH72319.1"/>
    <property type="molecule type" value="Genomic_DNA"/>
</dbReference>
<dbReference type="InterPro" id="IPR005000">
    <property type="entry name" value="Aldolase/citrate-lyase_domain"/>
</dbReference>
<keyword evidence="3" id="KW-0460">Magnesium</keyword>
<dbReference type="GO" id="GO:0006107">
    <property type="term" value="P:oxaloacetate metabolic process"/>
    <property type="evidence" value="ECO:0007669"/>
    <property type="project" value="TreeGrafter"/>
</dbReference>
<dbReference type="InterPro" id="IPR040442">
    <property type="entry name" value="Pyrv_kinase-like_dom_sf"/>
</dbReference>
<sequence length="266" mass="29748">MFRSQLYVPANNEKMIRKTETIKADSFIFDLEDAVPQQEKEKARELLSSILPQLNIKESVICTRINSLSTKEVIKDLDFVINSNVDCLVIPKTESDISFLYKMTGKKLIPIIETARGLVKIEDIARSEGIIGITWGAADLADSLKANVKSIEGSEYIRLKLVSIARTYGISPIDKVFFDVKDLEGFRKECELAKSFGFDGKQAIHPNQVSIANEVFSPSKEEIEWAKKVVEEYEKSSSAGRGAITVDGKLVDAVHYRIAKRILSSL</sequence>
<dbReference type="PIRSF" id="PIRSF015582">
    <property type="entry name" value="Cit_lyase_B"/>
    <property type="match status" value="1"/>
</dbReference>
<accession>A0AAT9GN48</accession>
<organism evidence="5">
    <name type="scientific">Sulfurisphaera javensis</name>
    <dbReference type="NCBI Taxonomy" id="2049879"/>
    <lineage>
        <taxon>Archaea</taxon>
        <taxon>Thermoproteota</taxon>
        <taxon>Thermoprotei</taxon>
        <taxon>Sulfolobales</taxon>
        <taxon>Sulfolobaceae</taxon>
        <taxon>Sulfurisphaera</taxon>
    </lineage>
</organism>
<dbReference type="Gene3D" id="3.20.20.60">
    <property type="entry name" value="Phosphoenolpyruvate-binding domains"/>
    <property type="match status" value="1"/>
</dbReference>
<dbReference type="AlphaFoldDB" id="A0AAT9GN48"/>
<reference evidence="5" key="1">
    <citation type="submission" date="2024-03" db="EMBL/GenBank/DDBJ databases">
        <title>Complete genome sequence of Sulfurisphaera javensis strain KD-1.</title>
        <authorList>
            <person name="Sakai H."/>
            <person name="Nur N."/>
            <person name="Suwanto A."/>
            <person name="Kurosawa N."/>
        </authorList>
    </citation>
    <scope>NUCLEOTIDE SEQUENCE</scope>
    <source>
        <strain evidence="5">KD-1</strain>
    </source>
</reference>
<dbReference type="InterPro" id="IPR011206">
    <property type="entry name" value="Citrate_lyase_beta/mcl1/mcl2"/>
</dbReference>
<protein>
    <submittedName>
        <fullName evidence="5">CoA ester lyase</fullName>
    </submittedName>
</protein>
<dbReference type="GO" id="GO:0000287">
    <property type="term" value="F:magnesium ion binding"/>
    <property type="evidence" value="ECO:0007669"/>
    <property type="project" value="TreeGrafter"/>
</dbReference>
<keyword evidence="2" id="KW-0479">Metal-binding</keyword>
<evidence type="ECO:0000256" key="3">
    <source>
        <dbReference type="ARBA" id="ARBA00022842"/>
    </source>
</evidence>
<dbReference type="InterPro" id="IPR015813">
    <property type="entry name" value="Pyrv/PenolPyrv_kinase-like_dom"/>
</dbReference>
<name>A0AAT9GN48_9CREN</name>
<gene>
    <name evidence="5" type="ORF">SJAV_02630</name>
</gene>
<proteinExistence type="predicted"/>